<feature type="compositionally biased region" description="Low complexity" evidence="1">
    <location>
        <begin position="187"/>
        <end position="198"/>
    </location>
</feature>
<evidence type="ECO:0000313" key="3">
    <source>
        <dbReference type="EMBL" id="EDW01345.1"/>
    </source>
</evidence>
<feature type="compositionally biased region" description="Polar residues" evidence="1">
    <location>
        <begin position="132"/>
        <end position="142"/>
    </location>
</feature>
<keyword evidence="4" id="KW-1185">Reference proteome</keyword>
<dbReference type="EMBL" id="CH916367">
    <property type="protein sequence ID" value="EDW01345.1"/>
    <property type="molecule type" value="Genomic_DNA"/>
</dbReference>
<keyword evidence="2" id="KW-0732">Signal</keyword>
<evidence type="ECO:0000256" key="2">
    <source>
        <dbReference type="SAM" id="SignalP"/>
    </source>
</evidence>
<feature type="region of interest" description="Disordered" evidence="1">
    <location>
        <begin position="246"/>
        <end position="295"/>
    </location>
</feature>
<gene>
    <name evidence="3" type="primary">Dgri\GH20504</name>
    <name evidence="3" type="ORF">Dgri_GH20504</name>
</gene>
<dbReference type="AlphaFoldDB" id="B4J8Z6"/>
<feature type="compositionally biased region" description="Low complexity" evidence="1">
    <location>
        <begin position="63"/>
        <end position="113"/>
    </location>
</feature>
<feature type="compositionally biased region" description="Pro residues" evidence="1">
    <location>
        <begin position="114"/>
        <end position="129"/>
    </location>
</feature>
<name>B4J8Z6_DROGR</name>
<dbReference type="Proteomes" id="UP000001070">
    <property type="component" value="Unassembled WGS sequence"/>
</dbReference>
<organism evidence="4">
    <name type="scientific">Drosophila grimshawi</name>
    <name type="common">Hawaiian fruit fly</name>
    <name type="synonym">Idiomyia grimshawi</name>
    <dbReference type="NCBI Taxonomy" id="7222"/>
    <lineage>
        <taxon>Eukaryota</taxon>
        <taxon>Metazoa</taxon>
        <taxon>Ecdysozoa</taxon>
        <taxon>Arthropoda</taxon>
        <taxon>Hexapoda</taxon>
        <taxon>Insecta</taxon>
        <taxon>Pterygota</taxon>
        <taxon>Neoptera</taxon>
        <taxon>Endopterygota</taxon>
        <taxon>Diptera</taxon>
        <taxon>Brachycera</taxon>
        <taxon>Muscomorpha</taxon>
        <taxon>Ephydroidea</taxon>
        <taxon>Drosophilidae</taxon>
        <taxon>Drosophila</taxon>
        <taxon>Hawaiian Drosophila</taxon>
    </lineage>
</organism>
<feature type="region of interest" description="Disordered" evidence="1">
    <location>
        <begin position="187"/>
        <end position="224"/>
    </location>
</feature>
<feature type="compositionally biased region" description="Low complexity" evidence="1">
    <location>
        <begin position="214"/>
        <end position="224"/>
    </location>
</feature>
<dbReference type="STRING" id="7222.B4J8Z6"/>
<accession>B4J8Z6</accession>
<feature type="compositionally biased region" description="Low complexity" evidence="1">
    <location>
        <begin position="246"/>
        <end position="262"/>
    </location>
</feature>
<sequence length="318" mass="34430">MQSTFKLKYICLLWLTLLQVQAQDIVPNFPEDFDTTTIPTIGTTSGPATELPATTTTSEPAVEPSTDTPSTTTTTTIATTTEAEATTELPLTTTPATTTTEAVASTTPRLPLYPTYPPGPIPTRPPVLPPYSTTTSNSISWDNSDESEEQLCYLHGKDDYRRLQWRHGIQAQDIVPDFPEDFDTTTIPTIGTTSGPATELPATTTTSEPAVEPTTDAPSTTTTTQIVTTTEAEATIELPLTTTPATTTTEAVASTTPRLPLYPTYPPGPIPTRSPVVPPYSTTTSKSISWDDSDESEEQLCYLRVKYKRRVVRFSGSE</sequence>
<feature type="region of interest" description="Disordered" evidence="1">
    <location>
        <begin position="37"/>
        <end position="145"/>
    </location>
</feature>
<dbReference type="InParanoid" id="B4J8Z6"/>
<protein>
    <submittedName>
        <fullName evidence="3">GH20504</fullName>
    </submittedName>
</protein>
<dbReference type="OrthoDB" id="7872178at2759"/>
<feature type="compositionally biased region" description="Low complexity" evidence="1">
    <location>
        <begin position="37"/>
        <end position="49"/>
    </location>
</feature>
<feature type="signal peptide" evidence="2">
    <location>
        <begin position="1"/>
        <end position="22"/>
    </location>
</feature>
<reference evidence="3 4" key="1">
    <citation type="journal article" date="2007" name="Nature">
        <title>Evolution of genes and genomes on the Drosophila phylogeny.</title>
        <authorList>
            <consortium name="Drosophila 12 Genomes Consortium"/>
            <person name="Clark A.G."/>
            <person name="Eisen M.B."/>
            <person name="Smith D.R."/>
            <person name="Bergman C.M."/>
            <person name="Oliver B."/>
            <person name="Markow T.A."/>
            <person name="Kaufman T.C."/>
            <person name="Kellis M."/>
            <person name="Gelbart W."/>
            <person name="Iyer V.N."/>
            <person name="Pollard D.A."/>
            <person name="Sackton T.B."/>
            <person name="Larracuente A.M."/>
            <person name="Singh N.D."/>
            <person name="Abad J.P."/>
            <person name="Abt D.N."/>
            <person name="Adryan B."/>
            <person name="Aguade M."/>
            <person name="Akashi H."/>
            <person name="Anderson W.W."/>
            <person name="Aquadro C.F."/>
            <person name="Ardell D.H."/>
            <person name="Arguello R."/>
            <person name="Artieri C.G."/>
            <person name="Barbash D.A."/>
            <person name="Barker D."/>
            <person name="Barsanti P."/>
            <person name="Batterham P."/>
            <person name="Batzoglou S."/>
            <person name="Begun D."/>
            <person name="Bhutkar A."/>
            <person name="Blanco E."/>
            <person name="Bosak S.A."/>
            <person name="Bradley R.K."/>
            <person name="Brand A.D."/>
            <person name="Brent M.R."/>
            <person name="Brooks A.N."/>
            <person name="Brown R.H."/>
            <person name="Butlin R.K."/>
            <person name="Caggese C."/>
            <person name="Calvi B.R."/>
            <person name="Bernardo de Carvalho A."/>
            <person name="Caspi A."/>
            <person name="Castrezana S."/>
            <person name="Celniker S.E."/>
            <person name="Chang J.L."/>
            <person name="Chapple C."/>
            <person name="Chatterji S."/>
            <person name="Chinwalla A."/>
            <person name="Civetta A."/>
            <person name="Clifton S.W."/>
            <person name="Comeron J.M."/>
            <person name="Costello J.C."/>
            <person name="Coyne J.A."/>
            <person name="Daub J."/>
            <person name="David R.G."/>
            <person name="Delcher A.L."/>
            <person name="Delehaunty K."/>
            <person name="Do C.B."/>
            <person name="Ebling H."/>
            <person name="Edwards K."/>
            <person name="Eickbush T."/>
            <person name="Evans J.D."/>
            <person name="Filipski A."/>
            <person name="Findeiss S."/>
            <person name="Freyhult E."/>
            <person name="Fulton L."/>
            <person name="Fulton R."/>
            <person name="Garcia A.C."/>
            <person name="Gardiner A."/>
            <person name="Garfield D.A."/>
            <person name="Garvin B.E."/>
            <person name="Gibson G."/>
            <person name="Gilbert D."/>
            <person name="Gnerre S."/>
            <person name="Godfrey J."/>
            <person name="Good R."/>
            <person name="Gotea V."/>
            <person name="Gravely B."/>
            <person name="Greenberg A.J."/>
            <person name="Griffiths-Jones S."/>
            <person name="Gross S."/>
            <person name="Guigo R."/>
            <person name="Gustafson E.A."/>
            <person name="Haerty W."/>
            <person name="Hahn M.W."/>
            <person name="Halligan D.L."/>
            <person name="Halpern A.L."/>
            <person name="Halter G.M."/>
            <person name="Han M.V."/>
            <person name="Heger A."/>
            <person name="Hillier L."/>
            <person name="Hinrichs A.S."/>
            <person name="Holmes I."/>
            <person name="Hoskins R.A."/>
            <person name="Hubisz M.J."/>
            <person name="Hultmark D."/>
            <person name="Huntley M.A."/>
            <person name="Jaffe D.B."/>
            <person name="Jagadeeshan S."/>
            <person name="Jeck W.R."/>
            <person name="Johnson J."/>
            <person name="Jones C.D."/>
            <person name="Jordan W.C."/>
            <person name="Karpen G.H."/>
            <person name="Kataoka E."/>
            <person name="Keightley P.D."/>
            <person name="Kheradpour P."/>
            <person name="Kirkness E.F."/>
            <person name="Koerich L.B."/>
            <person name="Kristiansen K."/>
            <person name="Kudrna D."/>
            <person name="Kulathinal R.J."/>
            <person name="Kumar S."/>
            <person name="Kwok R."/>
            <person name="Lander E."/>
            <person name="Langley C.H."/>
            <person name="Lapoint R."/>
            <person name="Lazzaro B.P."/>
            <person name="Lee S.J."/>
            <person name="Levesque L."/>
            <person name="Li R."/>
            <person name="Lin C.F."/>
            <person name="Lin M.F."/>
            <person name="Lindblad-Toh K."/>
            <person name="Llopart A."/>
            <person name="Long M."/>
            <person name="Low L."/>
            <person name="Lozovsky E."/>
            <person name="Lu J."/>
            <person name="Luo M."/>
            <person name="Machado C.A."/>
            <person name="Makalowski W."/>
            <person name="Marzo M."/>
            <person name="Matsuda M."/>
            <person name="Matzkin L."/>
            <person name="McAllister B."/>
            <person name="McBride C.S."/>
            <person name="McKernan B."/>
            <person name="McKernan K."/>
            <person name="Mendez-Lago M."/>
            <person name="Minx P."/>
            <person name="Mollenhauer M.U."/>
            <person name="Montooth K."/>
            <person name="Mount S.M."/>
            <person name="Mu X."/>
            <person name="Myers E."/>
            <person name="Negre B."/>
            <person name="Newfeld S."/>
            <person name="Nielsen R."/>
            <person name="Noor M.A."/>
            <person name="O'Grady P."/>
            <person name="Pachter L."/>
            <person name="Papaceit M."/>
            <person name="Parisi M.J."/>
            <person name="Parisi M."/>
            <person name="Parts L."/>
            <person name="Pedersen J.S."/>
            <person name="Pesole G."/>
            <person name="Phillippy A.M."/>
            <person name="Ponting C.P."/>
            <person name="Pop M."/>
            <person name="Porcelli D."/>
            <person name="Powell J.R."/>
            <person name="Prohaska S."/>
            <person name="Pruitt K."/>
            <person name="Puig M."/>
            <person name="Quesneville H."/>
            <person name="Ram K.R."/>
            <person name="Rand D."/>
            <person name="Rasmussen M.D."/>
            <person name="Reed L.K."/>
            <person name="Reenan R."/>
            <person name="Reily A."/>
            <person name="Remington K.A."/>
            <person name="Rieger T.T."/>
            <person name="Ritchie M.G."/>
            <person name="Robin C."/>
            <person name="Rogers Y.H."/>
            <person name="Rohde C."/>
            <person name="Rozas J."/>
            <person name="Rubenfield M.J."/>
            <person name="Ruiz A."/>
            <person name="Russo S."/>
            <person name="Salzberg S.L."/>
            <person name="Sanchez-Gracia A."/>
            <person name="Saranga D.J."/>
            <person name="Sato H."/>
            <person name="Schaeffer S.W."/>
            <person name="Schatz M.C."/>
            <person name="Schlenke T."/>
            <person name="Schwartz R."/>
            <person name="Segarra C."/>
            <person name="Singh R.S."/>
            <person name="Sirot L."/>
            <person name="Sirota M."/>
            <person name="Sisneros N.B."/>
            <person name="Smith C.D."/>
            <person name="Smith T.F."/>
            <person name="Spieth J."/>
            <person name="Stage D.E."/>
            <person name="Stark A."/>
            <person name="Stephan W."/>
            <person name="Strausberg R.L."/>
            <person name="Strempel S."/>
            <person name="Sturgill D."/>
            <person name="Sutton G."/>
            <person name="Sutton G.G."/>
            <person name="Tao W."/>
            <person name="Teichmann S."/>
            <person name="Tobari Y.N."/>
            <person name="Tomimura Y."/>
            <person name="Tsolas J.M."/>
            <person name="Valente V.L."/>
            <person name="Venter E."/>
            <person name="Venter J.C."/>
            <person name="Vicario S."/>
            <person name="Vieira F.G."/>
            <person name="Vilella A.J."/>
            <person name="Villasante A."/>
            <person name="Walenz B."/>
            <person name="Wang J."/>
            <person name="Wasserman M."/>
            <person name="Watts T."/>
            <person name="Wilson D."/>
            <person name="Wilson R.K."/>
            <person name="Wing R.A."/>
            <person name="Wolfner M.F."/>
            <person name="Wong A."/>
            <person name="Wong G.K."/>
            <person name="Wu C.I."/>
            <person name="Wu G."/>
            <person name="Yamamoto D."/>
            <person name="Yang H.P."/>
            <person name="Yang S.P."/>
            <person name="Yorke J.A."/>
            <person name="Yoshida K."/>
            <person name="Zdobnov E."/>
            <person name="Zhang P."/>
            <person name="Zhang Y."/>
            <person name="Zimin A.V."/>
            <person name="Baldwin J."/>
            <person name="Abdouelleil A."/>
            <person name="Abdulkadir J."/>
            <person name="Abebe A."/>
            <person name="Abera B."/>
            <person name="Abreu J."/>
            <person name="Acer S.C."/>
            <person name="Aftuck L."/>
            <person name="Alexander A."/>
            <person name="An P."/>
            <person name="Anderson E."/>
            <person name="Anderson S."/>
            <person name="Arachi H."/>
            <person name="Azer M."/>
            <person name="Bachantsang P."/>
            <person name="Barry A."/>
            <person name="Bayul T."/>
            <person name="Berlin A."/>
            <person name="Bessette D."/>
            <person name="Bloom T."/>
            <person name="Blye J."/>
            <person name="Boguslavskiy L."/>
            <person name="Bonnet C."/>
            <person name="Boukhgalter B."/>
            <person name="Bourzgui I."/>
            <person name="Brown A."/>
            <person name="Cahill P."/>
            <person name="Channer S."/>
            <person name="Cheshatsang Y."/>
            <person name="Chuda L."/>
            <person name="Citroen M."/>
            <person name="Collymore A."/>
            <person name="Cooke P."/>
            <person name="Costello M."/>
            <person name="D'Aco K."/>
            <person name="Daza R."/>
            <person name="De Haan G."/>
            <person name="DeGray S."/>
            <person name="DeMaso C."/>
            <person name="Dhargay N."/>
            <person name="Dooley K."/>
            <person name="Dooley E."/>
            <person name="Doricent M."/>
            <person name="Dorje P."/>
            <person name="Dorjee K."/>
            <person name="Dupes A."/>
            <person name="Elong R."/>
            <person name="Falk J."/>
            <person name="Farina A."/>
            <person name="Faro S."/>
            <person name="Ferguson D."/>
            <person name="Fisher S."/>
            <person name="Foley C.D."/>
            <person name="Franke A."/>
            <person name="Friedrich D."/>
            <person name="Gadbois L."/>
            <person name="Gearin G."/>
            <person name="Gearin C.R."/>
            <person name="Giannoukos G."/>
            <person name="Goode T."/>
            <person name="Graham J."/>
            <person name="Grandbois E."/>
            <person name="Grewal S."/>
            <person name="Gyaltsen K."/>
            <person name="Hafez N."/>
            <person name="Hagos B."/>
            <person name="Hall J."/>
            <person name="Henson C."/>
            <person name="Hollinger A."/>
            <person name="Honan T."/>
            <person name="Huard M.D."/>
            <person name="Hughes L."/>
            <person name="Hurhula B."/>
            <person name="Husby M.E."/>
            <person name="Kamat A."/>
            <person name="Kanga B."/>
            <person name="Kashin S."/>
            <person name="Khazanovich D."/>
            <person name="Kisner P."/>
            <person name="Lance K."/>
            <person name="Lara M."/>
            <person name="Lee W."/>
            <person name="Lennon N."/>
            <person name="Letendre F."/>
            <person name="LeVine R."/>
            <person name="Lipovsky A."/>
            <person name="Liu X."/>
            <person name="Liu J."/>
            <person name="Liu S."/>
            <person name="Lokyitsang T."/>
            <person name="Lokyitsang Y."/>
            <person name="Lubonja R."/>
            <person name="Lui A."/>
            <person name="MacDonald P."/>
            <person name="Magnisalis V."/>
            <person name="Maru K."/>
            <person name="Matthews C."/>
            <person name="McCusker W."/>
            <person name="McDonough S."/>
            <person name="Mehta T."/>
            <person name="Meldrim J."/>
            <person name="Meneus L."/>
            <person name="Mihai O."/>
            <person name="Mihalev A."/>
            <person name="Mihova T."/>
            <person name="Mittelman R."/>
            <person name="Mlenga V."/>
            <person name="Montmayeur A."/>
            <person name="Mulrain L."/>
            <person name="Navidi A."/>
            <person name="Naylor J."/>
            <person name="Negash T."/>
            <person name="Nguyen T."/>
            <person name="Nguyen N."/>
            <person name="Nicol R."/>
            <person name="Norbu C."/>
            <person name="Norbu N."/>
            <person name="Novod N."/>
            <person name="O'Neill B."/>
            <person name="Osman S."/>
            <person name="Markiewicz E."/>
            <person name="Oyono O.L."/>
            <person name="Patti C."/>
            <person name="Phunkhang P."/>
            <person name="Pierre F."/>
            <person name="Priest M."/>
            <person name="Raghuraman S."/>
            <person name="Rege F."/>
            <person name="Reyes R."/>
            <person name="Rise C."/>
            <person name="Rogov P."/>
            <person name="Ross K."/>
            <person name="Ryan E."/>
            <person name="Settipalli S."/>
            <person name="Shea T."/>
            <person name="Sherpa N."/>
            <person name="Shi L."/>
            <person name="Shih D."/>
            <person name="Sparrow T."/>
            <person name="Spaulding J."/>
            <person name="Stalker J."/>
            <person name="Stange-Thomann N."/>
            <person name="Stavropoulos S."/>
            <person name="Stone C."/>
            <person name="Strader C."/>
            <person name="Tesfaye S."/>
            <person name="Thomson T."/>
            <person name="Thoulutsang Y."/>
            <person name="Thoulutsang D."/>
            <person name="Topham K."/>
            <person name="Topping I."/>
            <person name="Tsamla T."/>
            <person name="Vassiliev H."/>
            <person name="Vo A."/>
            <person name="Wangchuk T."/>
            <person name="Wangdi T."/>
            <person name="Weiand M."/>
            <person name="Wilkinson J."/>
            <person name="Wilson A."/>
            <person name="Yadav S."/>
            <person name="Young G."/>
            <person name="Yu Q."/>
            <person name="Zembek L."/>
            <person name="Zhong D."/>
            <person name="Zimmer A."/>
            <person name="Zwirko Z."/>
            <person name="Jaffe D.B."/>
            <person name="Alvarez P."/>
            <person name="Brockman W."/>
            <person name="Butler J."/>
            <person name="Chin C."/>
            <person name="Gnerre S."/>
            <person name="Grabherr M."/>
            <person name="Kleber M."/>
            <person name="Mauceli E."/>
            <person name="MacCallum I."/>
        </authorList>
    </citation>
    <scope>NUCLEOTIDE SEQUENCE [LARGE SCALE GENOMIC DNA]</scope>
    <source>
        <strain evidence="4">Tucson 15287-2541.00</strain>
    </source>
</reference>
<proteinExistence type="predicted"/>
<feature type="chain" id="PRO_5002811784" evidence="2">
    <location>
        <begin position="23"/>
        <end position="318"/>
    </location>
</feature>
<feature type="compositionally biased region" description="Pro residues" evidence="1">
    <location>
        <begin position="263"/>
        <end position="278"/>
    </location>
</feature>
<dbReference type="HOGENOM" id="CLU_875137_0_0_1"/>
<evidence type="ECO:0000256" key="1">
    <source>
        <dbReference type="SAM" id="MobiDB-lite"/>
    </source>
</evidence>
<evidence type="ECO:0000313" key="4">
    <source>
        <dbReference type="Proteomes" id="UP000001070"/>
    </source>
</evidence>